<dbReference type="GeneID" id="92816633"/>
<dbReference type="AlphaFoldDB" id="G5H5K0"/>
<evidence type="ECO:0000259" key="2">
    <source>
        <dbReference type="Pfam" id="PF04892"/>
    </source>
</evidence>
<proteinExistence type="predicted"/>
<accession>G5H5K0</accession>
<feature type="domain" description="VanZ-like" evidence="2">
    <location>
        <begin position="43"/>
        <end position="119"/>
    </location>
</feature>
<reference evidence="3 4" key="1">
    <citation type="submission" date="2011-08" db="EMBL/GenBank/DDBJ databases">
        <title>The Genome Sequence of Alistipes indistinctus YIT 12060.</title>
        <authorList>
            <consortium name="The Broad Institute Genome Sequencing Platform"/>
            <person name="Earl A."/>
            <person name="Ward D."/>
            <person name="Feldgarden M."/>
            <person name="Gevers D."/>
            <person name="Morotomi M."/>
            <person name="Young S.K."/>
            <person name="Zeng Q."/>
            <person name="Gargeya S."/>
            <person name="Fitzgerald M."/>
            <person name="Haas B."/>
            <person name="Abouelleil A."/>
            <person name="Alvarado L."/>
            <person name="Arachchi H.M."/>
            <person name="Berlin A."/>
            <person name="Brown A."/>
            <person name="Chapman S.B."/>
            <person name="Chen Z."/>
            <person name="Dunbar C."/>
            <person name="Freedman E."/>
            <person name="Gearin G."/>
            <person name="Gellesch M."/>
            <person name="Goldberg J."/>
            <person name="Griggs A."/>
            <person name="Gujja S."/>
            <person name="Heiman D."/>
            <person name="Howarth C."/>
            <person name="Larson L."/>
            <person name="Lui A."/>
            <person name="MacDonald P.J.P."/>
            <person name="Montmayeur A."/>
            <person name="Murphy C."/>
            <person name="Neiman D."/>
            <person name="Pearson M."/>
            <person name="Priest M."/>
            <person name="Roberts A."/>
            <person name="Saif S."/>
            <person name="Shea T."/>
            <person name="Shenoy N."/>
            <person name="Sisk P."/>
            <person name="Stolte C."/>
            <person name="Sykes S."/>
            <person name="Wortman J."/>
            <person name="Nusbaum C."/>
            <person name="Birren B."/>
        </authorList>
    </citation>
    <scope>NUCLEOTIDE SEQUENCE [LARGE SCALE GENOMIC DNA]</scope>
    <source>
        <strain evidence="3 4">YIT 12060</strain>
    </source>
</reference>
<keyword evidence="4" id="KW-1185">Reference proteome</keyword>
<feature type="transmembrane region" description="Helical" evidence="1">
    <location>
        <begin position="48"/>
        <end position="65"/>
    </location>
</feature>
<dbReference type="PANTHER" id="PTHR28008">
    <property type="entry name" value="DOMAIN PROTEIN, PUTATIVE (AFU_ORTHOLOGUE AFUA_3G10980)-RELATED"/>
    <property type="match status" value="1"/>
</dbReference>
<dbReference type="Pfam" id="PF04892">
    <property type="entry name" value="VanZ"/>
    <property type="match status" value="1"/>
</dbReference>
<gene>
    <name evidence="3" type="ORF">HMPREF9450_00210</name>
</gene>
<feature type="transmembrane region" description="Helical" evidence="1">
    <location>
        <begin position="99"/>
        <end position="119"/>
    </location>
</feature>
<dbReference type="HOGENOM" id="CLU_096028_2_3_10"/>
<dbReference type="OrthoDB" id="1524985at2"/>
<keyword evidence="1" id="KW-1133">Transmembrane helix</keyword>
<name>G5H5K0_9BACT</name>
<organism evidence="3 4">
    <name type="scientific">Alistipes indistinctus YIT 12060</name>
    <dbReference type="NCBI Taxonomy" id="742725"/>
    <lineage>
        <taxon>Bacteria</taxon>
        <taxon>Pseudomonadati</taxon>
        <taxon>Bacteroidota</taxon>
        <taxon>Bacteroidia</taxon>
        <taxon>Bacteroidales</taxon>
        <taxon>Rikenellaceae</taxon>
        <taxon>Alistipes</taxon>
    </lineage>
</organism>
<dbReference type="PANTHER" id="PTHR28008:SF1">
    <property type="entry name" value="DOMAIN PROTEIN, PUTATIVE (AFU_ORTHOLOGUE AFUA_3G10980)-RELATED"/>
    <property type="match status" value="1"/>
</dbReference>
<dbReference type="eggNOG" id="COG5652">
    <property type="taxonomic scope" value="Bacteria"/>
</dbReference>
<evidence type="ECO:0000313" key="3">
    <source>
        <dbReference type="EMBL" id="EHB93439.1"/>
    </source>
</evidence>
<dbReference type="InterPro" id="IPR006976">
    <property type="entry name" value="VanZ-like"/>
</dbReference>
<feature type="transmembrane region" description="Helical" evidence="1">
    <location>
        <begin position="72"/>
        <end position="93"/>
    </location>
</feature>
<keyword evidence="1" id="KW-0472">Membrane</keyword>
<comment type="caution">
    <text evidence="3">The sequence shown here is derived from an EMBL/GenBank/DDBJ whole genome shotgun (WGS) entry which is preliminary data.</text>
</comment>
<dbReference type="Proteomes" id="UP000006008">
    <property type="component" value="Unassembled WGS sequence"/>
</dbReference>
<dbReference type="EMBL" id="ADLD01000003">
    <property type="protein sequence ID" value="EHB93439.1"/>
    <property type="molecule type" value="Genomic_DNA"/>
</dbReference>
<protein>
    <recommendedName>
        <fullName evidence="2">VanZ-like domain-containing protein</fullName>
    </recommendedName>
</protein>
<evidence type="ECO:0000313" key="4">
    <source>
        <dbReference type="Proteomes" id="UP000006008"/>
    </source>
</evidence>
<sequence>MHKPHYKFVLTLLLVLWTAGVLYGSLAPGDDLPPAGWLAMIPYFDKVVHFGFYFGETLLVLLLFEPRGWRRWTAVAAVILCSGAVELVQGALGYRSKDFWDFVANSSGALVAVAVAPLLQRFVKRSLR</sequence>
<keyword evidence="1" id="KW-0812">Transmembrane</keyword>
<evidence type="ECO:0000256" key="1">
    <source>
        <dbReference type="SAM" id="Phobius"/>
    </source>
</evidence>
<dbReference type="RefSeq" id="WP_009133016.1">
    <property type="nucleotide sequence ID" value="NZ_CP102250.1"/>
</dbReference>
<dbReference type="PATRIC" id="fig|742725.3.peg.238"/>